<keyword evidence="1" id="KW-0732">Signal</keyword>
<evidence type="ECO:0000256" key="1">
    <source>
        <dbReference type="SAM" id="SignalP"/>
    </source>
</evidence>
<dbReference type="PROSITE" id="PS51257">
    <property type="entry name" value="PROKAR_LIPOPROTEIN"/>
    <property type="match status" value="1"/>
</dbReference>
<protein>
    <recommendedName>
        <fullName evidence="3">Lipoprotein cytochrome c</fullName>
    </recommendedName>
</protein>
<accession>A0A831XDT9</accession>
<feature type="signal peptide" evidence="1">
    <location>
        <begin position="1"/>
        <end position="23"/>
    </location>
</feature>
<sequence length="305" mass="32660">MIRTVVKACLAMALLAGCGGGMNSSNPEAPKANQAHEATWVTYHRGSLLDFANYTTATANGEIVVDGIIINEISHQCRVCHGPSLAGRREGYKGSDCLSCHVLDPVKYPVMCYSCHGGWAIVPFAGYTTGAASGQPTPIILSLKQNGWPVSPLQKWFSTARSRRGDIPYDPSFVERVRSGTSIHRKHVAIESYRYNATLYFNALESSKECTTCHGSTAYGTTLGTGRHHNYIGKTVKIDPATGYVVMPDNQGGREDLVDLYITPPGCAGPLYPPGPFGPGCHSFSSSSGGFSLVMDCVACHGKPH</sequence>
<dbReference type="SUPFAM" id="SSF48695">
    <property type="entry name" value="Multiheme cytochromes"/>
    <property type="match status" value="1"/>
</dbReference>
<name>A0A831XDT9_GEOME</name>
<organism evidence="2">
    <name type="scientific">Geobacter metallireducens</name>
    <dbReference type="NCBI Taxonomy" id="28232"/>
    <lineage>
        <taxon>Bacteria</taxon>
        <taxon>Pseudomonadati</taxon>
        <taxon>Thermodesulfobacteriota</taxon>
        <taxon>Desulfuromonadia</taxon>
        <taxon>Geobacterales</taxon>
        <taxon>Geobacteraceae</taxon>
        <taxon>Geobacter</taxon>
    </lineage>
</organism>
<proteinExistence type="predicted"/>
<gene>
    <name evidence="2" type="ORF">ENQ87_04925</name>
</gene>
<dbReference type="EMBL" id="DSOV01000016">
    <property type="protein sequence ID" value="HEN41712.1"/>
    <property type="molecule type" value="Genomic_DNA"/>
</dbReference>
<dbReference type="AlphaFoldDB" id="A0A831XDT9"/>
<dbReference type="InterPro" id="IPR036280">
    <property type="entry name" value="Multihaem_cyt_sf"/>
</dbReference>
<comment type="caution">
    <text evidence="2">The sequence shown here is derived from an EMBL/GenBank/DDBJ whole genome shotgun (WGS) entry which is preliminary data.</text>
</comment>
<reference evidence="2" key="1">
    <citation type="journal article" date="2020" name="mSystems">
        <title>Genome- and Community-Level Interaction Insights into Carbon Utilization and Element Cycling Functions of Hydrothermarchaeota in Hydrothermal Sediment.</title>
        <authorList>
            <person name="Zhou Z."/>
            <person name="Liu Y."/>
            <person name="Xu W."/>
            <person name="Pan J."/>
            <person name="Luo Z.H."/>
            <person name="Li M."/>
        </authorList>
    </citation>
    <scope>NUCLEOTIDE SEQUENCE [LARGE SCALE GENOMIC DNA]</scope>
    <source>
        <strain evidence="2">SpSt-349</strain>
    </source>
</reference>
<feature type="chain" id="PRO_5032333248" description="Lipoprotein cytochrome c" evidence="1">
    <location>
        <begin position="24"/>
        <end position="305"/>
    </location>
</feature>
<evidence type="ECO:0008006" key="3">
    <source>
        <dbReference type="Google" id="ProtNLM"/>
    </source>
</evidence>
<evidence type="ECO:0000313" key="2">
    <source>
        <dbReference type="EMBL" id="HEN41712.1"/>
    </source>
</evidence>